<gene>
    <name evidence="2" type="ORF">VSDG_06021</name>
</gene>
<dbReference type="GO" id="GO:0003676">
    <property type="term" value="F:nucleic acid binding"/>
    <property type="evidence" value="ECO:0007669"/>
    <property type="project" value="InterPro"/>
</dbReference>
<dbReference type="InterPro" id="IPR012677">
    <property type="entry name" value="Nucleotide-bd_a/b_plait_sf"/>
</dbReference>
<proteinExistence type="predicted"/>
<dbReference type="AlphaFoldDB" id="A0A423VW37"/>
<dbReference type="EMBL" id="LJZO01000024">
    <property type="protein sequence ID" value="ROV95299.1"/>
    <property type="molecule type" value="Genomic_DNA"/>
</dbReference>
<comment type="caution">
    <text evidence="2">The sequence shown here is derived from an EMBL/GenBank/DDBJ whole genome shotgun (WGS) entry which is preliminary data.</text>
</comment>
<feature type="compositionally biased region" description="Polar residues" evidence="1">
    <location>
        <begin position="1"/>
        <end position="11"/>
    </location>
</feature>
<organism evidence="2 3">
    <name type="scientific">Cytospora chrysosperma</name>
    <name type="common">Cytospora canker fungus</name>
    <name type="synonym">Sphaeria chrysosperma</name>
    <dbReference type="NCBI Taxonomy" id="252740"/>
    <lineage>
        <taxon>Eukaryota</taxon>
        <taxon>Fungi</taxon>
        <taxon>Dikarya</taxon>
        <taxon>Ascomycota</taxon>
        <taxon>Pezizomycotina</taxon>
        <taxon>Sordariomycetes</taxon>
        <taxon>Sordariomycetidae</taxon>
        <taxon>Diaporthales</taxon>
        <taxon>Cytosporaceae</taxon>
        <taxon>Cytospora</taxon>
    </lineage>
</organism>
<dbReference type="Proteomes" id="UP000284375">
    <property type="component" value="Unassembled WGS sequence"/>
</dbReference>
<protein>
    <recommendedName>
        <fullName evidence="4">RRM domain-containing protein</fullName>
    </recommendedName>
</protein>
<dbReference type="SUPFAM" id="SSF54928">
    <property type="entry name" value="RNA-binding domain, RBD"/>
    <property type="match status" value="1"/>
</dbReference>
<dbReference type="OrthoDB" id="5241026at2759"/>
<feature type="compositionally biased region" description="Polar residues" evidence="1">
    <location>
        <begin position="19"/>
        <end position="37"/>
    </location>
</feature>
<keyword evidence="3" id="KW-1185">Reference proteome</keyword>
<reference evidence="2 3" key="1">
    <citation type="submission" date="2015-09" db="EMBL/GenBank/DDBJ databases">
        <title>Host preference determinants of Valsa canker pathogens revealed by comparative genomics.</title>
        <authorList>
            <person name="Yin Z."/>
            <person name="Huang L."/>
        </authorList>
    </citation>
    <scope>NUCLEOTIDE SEQUENCE [LARGE SCALE GENOMIC DNA]</scope>
    <source>
        <strain evidence="2 3">YSFL</strain>
    </source>
</reference>
<evidence type="ECO:0008006" key="4">
    <source>
        <dbReference type="Google" id="ProtNLM"/>
    </source>
</evidence>
<evidence type="ECO:0000256" key="1">
    <source>
        <dbReference type="SAM" id="MobiDB-lite"/>
    </source>
</evidence>
<name>A0A423VW37_CYTCH</name>
<accession>A0A423VW37</accession>
<dbReference type="STRING" id="252740.A0A423VW37"/>
<feature type="region of interest" description="Disordered" evidence="1">
    <location>
        <begin position="1"/>
        <end position="37"/>
    </location>
</feature>
<evidence type="ECO:0000313" key="2">
    <source>
        <dbReference type="EMBL" id="ROV95299.1"/>
    </source>
</evidence>
<evidence type="ECO:0000313" key="3">
    <source>
        <dbReference type="Proteomes" id="UP000284375"/>
    </source>
</evidence>
<dbReference type="InterPro" id="IPR035979">
    <property type="entry name" value="RBD_domain_sf"/>
</dbReference>
<dbReference type="Gene3D" id="3.30.70.330">
    <property type="match status" value="1"/>
</dbReference>
<sequence>MEASRSQQDGVNPSPAPPNQANEPSRNNQSSNINSGLELNDPFHNNAALWLNNLPRDCTVRQLIRAIISVGPTGRILFCKIVRPYLPKHNWAAKVVFATRLEARRLLAVSQSGLFLVQGHRIYVDWHRVLSTSFDAIEPITRVLIIEGPSRIVNRPDLQHYFKRKLRRSDTEEVIEMERPDGCTTIVWRFGSWFSQAQTAAAALQEDYKDLVDVRYGLDPCASLPPRGFNP</sequence>
<dbReference type="CDD" id="cd00590">
    <property type="entry name" value="RRM_SF"/>
    <property type="match status" value="1"/>
</dbReference>